<proteinExistence type="predicted"/>
<comment type="caution">
    <text evidence="1">The sequence shown here is derived from an EMBL/GenBank/DDBJ whole genome shotgun (WGS) entry which is preliminary data.</text>
</comment>
<evidence type="ECO:0000313" key="1">
    <source>
        <dbReference type="EMBL" id="CAK7937510.1"/>
    </source>
</evidence>
<dbReference type="EMBL" id="CAKLBY020000227">
    <property type="protein sequence ID" value="CAK7937510.1"/>
    <property type="molecule type" value="Genomic_DNA"/>
</dbReference>
<protein>
    <submittedName>
        <fullName evidence="1">Uncharacterized protein</fullName>
    </submittedName>
</protein>
<reference evidence="1" key="1">
    <citation type="submission" date="2024-01" db="EMBL/GenBank/DDBJ databases">
        <authorList>
            <person name="Webb A."/>
        </authorList>
    </citation>
    <scope>NUCLEOTIDE SEQUENCE</scope>
    <source>
        <strain evidence="1">Pm1</strain>
    </source>
</reference>
<accession>A0AAV1USL5</accession>
<evidence type="ECO:0000313" key="2">
    <source>
        <dbReference type="Proteomes" id="UP001162060"/>
    </source>
</evidence>
<name>A0AAV1USL5_9STRA</name>
<sequence length="41" mass="4511">MAHERGIDGGACRLYVRAASDLLARVLVKAIFTDSEHNVRV</sequence>
<dbReference type="AlphaFoldDB" id="A0AAV1USL5"/>
<dbReference type="Proteomes" id="UP001162060">
    <property type="component" value="Unassembled WGS sequence"/>
</dbReference>
<gene>
    <name evidence="1" type="ORF">PM001_LOCUS22660</name>
</gene>
<organism evidence="1 2">
    <name type="scientific">Peronospora matthiolae</name>
    <dbReference type="NCBI Taxonomy" id="2874970"/>
    <lineage>
        <taxon>Eukaryota</taxon>
        <taxon>Sar</taxon>
        <taxon>Stramenopiles</taxon>
        <taxon>Oomycota</taxon>
        <taxon>Peronosporomycetes</taxon>
        <taxon>Peronosporales</taxon>
        <taxon>Peronosporaceae</taxon>
        <taxon>Peronospora</taxon>
    </lineage>
</organism>